<evidence type="ECO:0000313" key="1">
    <source>
        <dbReference type="EMBL" id="AXC12958.1"/>
    </source>
</evidence>
<dbReference type="OrthoDB" id="663842at2"/>
<sequence>MKINYLQVALLVGALTLPRIFADAAKDPARSTGQQTLSPTFNQRLASARLAYFQDLEGDHAAHLQARQQFAALASERPNDAVVEAYIGSLDLLDAARTWAFWNKHVLSQQGLHELDQAVDQDSTNLEVRFIRAATTWHLPFFFHRREQAESDFAFIAPRAAQAVANGSLPPQLGAAALDYYGQVLSDKSDAAAARNAFEAAVRLDGSSPGGKDASRRLKQTD</sequence>
<protein>
    <submittedName>
        <fullName evidence="1">Uncharacterized protein</fullName>
    </submittedName>
</protein>
<dbReference type="AlphaFoldDB" id="A0A2Z5G1K2"/>
<evidence type="ECO:0000313" key="2">
    <source>
        <dbReference type="Proteomes" id="UP000253606"/>
    </source>
</evidence>
<dbReference type="EMBL" id="CP030840">
    <property type="protein sequence ID" value="AXC12958.1"/>
    <property type="molecule type" value="Genomic_DNA"/>
</dbReference>
<name>A0A2Z5G1K2_9BACT</name>
<dbReference type="KEGG" id="abas:ACPOL_3677"/>
<gene>
    <name evidence="1" type="ORF">ACPOL_3677</name>
</gene>
<dbReference type="Proteomes" id="UP000253606">
    <property type="component" value="Chromosome"/>
</dbReference>
<accession>A0A2Z5G1K2</accession>
<reference evidence="1 2" key="1">
    <citation type="journal article" date="2018" name="Front. Microbiol.">
        <title>Hydrolytic Capabilities as a Key to Environmental Success: Chitinolytic and Cellulolytic Acidobacteria From Acidic Sub-arctic Soils and Boreal Peatlands.</title>
        <authorList>
            <person name="Belova S.E."/>
            <person name="Ravin N.V."/>
            <person name="Pankratov T.A."/>
            <person name="Rakitin A.L."/>
            <person name="Ivanova A.A."/>
            <person name="Beletsky A.V."/>
            <person name="Mardanov A.V."/>
            <person name="Sinninghe Damste J.S."/>
            <person name="Dedysh S.N."/>
        </authorList>
    </citation>
    <scope>NUCLEOTIDE SEQUENCE [LARGE SCALE GENOMIC DNA]</scope>
    <source>
        <strain evidence="1 2">SBC82</strain>
    </source>
</reference>
<dbReference type="RefSeq" id="WP_114208057.1">
    <property type="nucleotide sequence ID" value="NZ_CP030840.1"/>
</dbReference>
<proteinExistence type="predicted"/>
<keyword evidence="2" id="KW-1185">Reference proteome</keyword>
<organism evidence="1 2">
    <name type="scientific">Acidisarcina polymorpha</name>
    <dbReference type="NCBI Taxonomy" id="2211140"/>
    <lineage>
        <taxon>Bacteria</taxon>
        <taxon>Pseudomonadati</taxon>
        <taxon>Acidobacteriota</taxon>
        <taxon>Terriglobia</taxon>
        <taxon>Terriglobales</taxon>
        <taxon>Acidobacteriaceae</taxon>
        <taxon>Acidisarcina</taxon>
    </lineage>
</organism>